<sequence length="231" mass="24891">MAHQAVTFDEVAAAAISIQNDGKPVSIDAVRGFLGTGSPIGIHKHLSVWRDNHAKRAETPKADIPETILADLGRWVQQFAEQASAGVRGELVQSTRDLEALLKAGEQLEAERDQALIMAAERGEAVERLTIGLNDARQVAADALVGKAKDRLAIDGKDSQLTDLRLQIERNVTASAAESDARLAAEMELIGAVTARDNFAAEIRELRAQLAASDTERSALRAEIEVLRART</sequence>
<evidence type="ECO:0000259" key="2">
    <source>
        <dbReference type="Pfam" id="PF11740"/>
    </source>
</evidence>
<dbReference type="InterPro" id="IPR021104">
    <property type="entry name" value="KfrA_DNA-bd_N"/>
</dbReference>
<proteinExistence type="predicted"/>
<dbReference type="AlphaFoldDB" id="A0A916UP48"/>
<feature type="coiled-coil region" evidence="1">
    <location>
        <begin position="196"/>
        <end position="230"/>
    </location>
</feature>
<keyword evidence="1" id="KW-0175">Coiled coil</keyword>
<name>A0A916UP48_9BURK</name>
<evidence type="ECO:0000313" key="3">
    <source>
        <dbReference type="EMBL" id="GGC81591.1"/>
    </source>
</evidence>
<dbReference type="Proteomes" id="UP000637423">
    <property type="component" value="Unassembled WGS sequence"/>
</dbReference>
<dbReference type="EMBL" id="BMED01000003">
    <property type="protein sequence ID" value="GGC81591.1"/>
    <property type="molecule type" value="Genomic_DNA"/>
</dbReference>
<organism evidence="3 4">
    <name type="scientific">Undibacterium terreum</name>
    <dbReference type="NCBI Taxonomy" id="1224302"/>
    <lineage>
        <taxon>Bacteria</taxon>
        <taxon>Pseudomonadati</taxon>
        <taxon>Pseudomonadota</taxon>
        <taxon>Betaproteobacteria</taxon>
        <taxon>Burkholderiales</taxon>
        <taxon>Oxalobacteraceae</taxon>
        <taxon>Undibacterium</taxon>
    </lineage>
</organism>
<dbReference type="RefSeq" id="WP_188567012.1">
    <property type="nucleotide sequence ID" value="NZ_BMED01000003.1"/>
</dbReference>
<dbReference type="Pfam" id="PF11740">
    <property type="entry name" value="KfrA_N"/>
    <property type="match status" value="1"/>
</dbReference>
<comment type="caution">
    <text evidence="3">The sequence shown here is derived from an EMBL/GenBank/DDBJ whole genome shotgun (WGS) entry which is preliminary data.</text>
</comment>
<keyword evidence="4" id="KW-1185">Reference proteome</keyword>
<reference evidence="3" key="1">
    <citation type="journal article" date="2014" name="Int. J. Syst. Evol. Microbiol.">
        <title>Complete genome sequence of Corynebacterium casei LMG S-19264T (=DSM 44701T), isolated from a smear-ripened cheese.</title>
        <authorList>
            <consortium name="US DOE Joint Genome Institute (JGI-PGF)"/>
            <person name="Walter F."/>
            <person name="Albersmeier A."/>
            <person name="Kalinowski J."/>
            <person name="Ruckert C."/>
        </authorList>
    </citation>
    <scope>NUCLEOTIDE SEQUENCE</scope>
    <source>
        <strain evidence="3">CGMCC 1.10998</strain>
    </source>
</reference>
<accession>A0A916UP48</accession>
<protein>
    <recommendedName>
        <fullName evidence="2">KfrA N-terminal DNA-binding domain-containing protein</fullName>
    </recommendedName>
</protein>
<evidence type="ECO:0000313" key="4">
    <source>
        <dbReference type="Proteomes" id="UP000637423"/>
    </source>
</evidence>
<evidence type="ECO:0000256" key="1">
    <source>
        <dbReference type="SAM" id="Coils"/>
    </source>
</evidence>
<reference evidence="3" key="2">
    <citation type="submission" date="2020-09" db="EMBL/GenBank/DDBJ databases">
        <authorList>
            <person name="Sun Q."/>
            <person name="Zhou Y."/>
        </authorList>
    </citation>
    <scope>NUCLEOTIDE SEQUENCE</scope>
    <source>
        <strain evidence="3">CGMCC 1.10998</strain>
    </source>
</reference>
<gene>
    <name evidence="3" type="ORF">GCM10011396_31030</name>
</gene>
<feature type="domain" description="KfrA N-terminal DNA-binding" evidence="2">
    <location>
        <begin position="7"/>
        <end position="114"/>
    </location>
</feature>